<dbReference type="STRING" id="1833852.B0537_09795"/>
<dbReference type="KEGG" id="dfg:B0537_09795"/>
<evidence type="ECO:0000256" key="4">
    <source>
        <dbReference type="ARBA" id="ARBA00022917"/>
    </source>
</evidence>
<dbReference type="Proteomes" id="UP000189464">
    <property type="component" value="Chromosome"/>
</dbReference>
<dbReference type="InterPro" id="IPR036191">
    <property type="entry name" value="RRF_sf"/>
</dbReference>
<dbReference type="Gene3D" id="1.10.132.20">
    <property type="entry name" value="Ribosome-recycling factor"/>
    <property type="match status" value="1"/>
</dbReference>
<keyword evidence="4 5" id="KW-0648">Protein biosynthesis</keyword>
<dbReference type="InterPro" id="IPR002661">
    <property type="entry name" value="Ribosome_recyc_fac"/>
</dbReference>
<evidence type="ECO:0000313" key="7">
    <source>
        <dbReference type="EMBL" id="AQS59357.1"/>
    </source>
</evidence>
<dbReference type="OrthoDB" id="9804006at2"/>
<reference evidence="7 8" key="1">
    <citation type="journal article" date="2016" name="Int. J. Syst. Evol. Microbiol.">
        <title>Desulfotomaculum ferrireducens sp. nov., a moderately thermophilic sulfate-reducing and dissimilatory Fe(III)-reducing bacterium isolated from compost.</title>
        <authorList>
            <person name="Yang G."/>
            <person name="Guo J."/>
            <person name="Zhuang L."/>
            <person name="Yuan Y."/>
            <person name="Zhou S."/>
        </authorList>
    </citation>
    <scope>NUCLEOTIDE SEQUENCE [LARGE SCALE GENOMIC DNA]</scope>
    <source>
        <strain evidence="7 8">GSS09</strain>
    </source>
</reference>
<accession>A0A1S6IX54</accession>
<evidence type="ECO:0000256" key="3">
    <source>
        <dbReference type="ARBA" id="ARBA00022490"/>
    </source>
</evidence>
<dbReference type="InterPro" id="IPR023584">
    <property type="entry name" value="Ribosome_recyc_fac_dom"/>
</dbReference>
<name>A0A1S6IX54_9FIRM</name>
<dbReference type="PANTHER" id="PTHR20982">
    <property type="entry name" value="RIBOSOME RECYCLING FACTOR"/>
    <property type="match status" value="1"/>
</dbReference>
<dbReference type="GO" id="GO:0005737">
    <property type="term" value="C:cytoplasm"/>
    <property type="evidence" value="ECO:0007669"/>
    <property type="project" value="UniProtKB-SubCell"/>
</dbReference>
<keyword evidence="3 5" id="KW-0963">Cytoplasm</keyword>
<dbReference type="FunFam" id="1.10.132.20:FF:000001">
    <property type="entry name" value="Ribosome-recycling factor"/>
    <property type="match status" value="1"/>
</dbReference>
<feature type="domain" description="Ribosome recycling factor" evidence="6">
    <location>
        <begin position="21"/>
        <end position="182"/>
    </location>
</feature>
<evidence type="ECO:0000256" key="5">
    <source>
        <dbReference type="HAMAP-Rule" id="MF_00040"/>
    </source>
</evidence>
<evidence type="ECO:0000313" key="8">
    <source>
        <dbReference type="Proteomes" id="UP000189464"/>
    </source>
</evidence>
<organism evidence="7 8">
    <name type="scientific">Desulforamulus ferrireducens</name>
    <dbReference type="NCBI Taxonomy" id="1833852"/>
    <lineage>
        <taxon>Bacteria</taxon>
        <taxon>Bacillati</taxon>
        <taxon>Bacillota</taxon>
        <taxon>Clostridia</taxon>
        <taxon>Eubacteriales</taxon>
        <taxon>Peptococcaceae</taxon>
        <taxon>Desulforamulus</taxon>
    </lineage>
</organism>
<dbReference type="AlphaFoldDB" id="A0A1S6IX54"/>
<proteinExistence type="inferred from homology"/>
<dbReference type="NCBIfam" id="TIGR00496">
    <property type="entry name" value="frr"/>
    <property type="match status" value="1"/>
</dbReference>
<dbReference type="EMBL" id="CP019698">
    <property type="protein sequence ID" value="AQS59357.1"/>
    <property type="molecule type" value="Genomic_DNA"/>
</dbReference>
<comment type="subcellular location">
    <subcellularLocation>
        <location evidence="1 5">Cytoplasm</location>
    </subcellularLocation>
</comment>
<dbReference type="Pfam" id="PF01765">
    <property type="entry name" value="RRF"/>
    <property type="match status" value="1"/>
</dbReference>
<comment type="similarity">
    <text evidence="2 5">Belongs to the RRF family.</text>
</comment>
<dbReference type="FunFam" id="3.30.1360.40:FF:000001">
    <property type="entry name" value="Ribosome-recycling factor"/>
    <property type="match status" value="1"/>
</dbReference>
<evidence type="ECO:0000256" key="1">
    <source>
        <dbReference type="ARBA" id="ARBA00004496"/>
    </source>
</evidence>
<dbReference type="GO" id="GO:0043023">
    <property type="term" value="F:ribosomal large subunit binding"/>
    <property type="evidence" value="ECO:0007669"/>
    <property type="project" value="TreeGrafter"/>
</dbReference>
<dbReference type="RefSeq" id="WP_077714426.1">
    <property type="nucleotide sequence ID" value="NZ_CP019698.1"/>
</dbReference>
<evidence type="ECO:0000256" key="2">
    <source>
        <dbReference type="ARBA" id="ARBA00005912"/>
    </source>
</evidence>
<dbReference type="CDD" id="cd00520">
    <property type="entry name" value="RRF"/>
    <property type="match status" value="1"/>
</dbReference>
<dbReference type="PANTHER" id="PTHR20982:SF3">
    <property type="entry name" value="MITOCHONDRIAL RIBOSOME RECYCLING FACTOR PSEUDO 1"/>
    <property type="match status" value="1"/>
</dbReference>
<protein>
    <recommendedName>
        <fullName evidence="5">Ribosome-recycling factor</fullName>
        <shortName evidence="5">RRF</shortName>
    </recommendedName>
    <alternativeName>
        <fullName evidence="5">Ribosome-releasing factor</fullName>
    </alternativeName>
</protein>
<sequence>MVKELISAAEEHMKKSVDVVRKEFASLRAGRATPALLDKVVVSYYGTPTPINQLANISVPEARMLVIQPWDKSAVPEIERAIMKSDIGITPTSDGNVIRLTIPQLTQERRLELVKVIKKKAEEGRVAVRNIRRDYNDTLKAKQKEGIPEDEVKRGQDELQKTTDKYIKEIDELVKAKEQEIMQV</sequence>
<comment type="function">
    <text evidence="5">Responsible for the release of ribosomes from messenger RNA at the termination of protein biosynthesis. May increase the efficiency of translation by recycling ribosomes from one round of translation to another.</text>
</comment>
<dbReference type="GO" id="GO:0006415">
    <property type="term" value="P:translational termination"/>
    <property type="evidence" value="ECO:0007669"/>
    <property type="project" value="UniProtKB-UniRule"/>
</dbReference>
<gene>
    <name evidence="5" type="primary">frr</name>
    <name evidence="7" type="ORF">B0537_09795</name>
</gene>
<keyword evidence="8" id="KW-1185">Reference proteome</keyword>
<dbReference type="HAMAP" id="MF_00040">
    <property type="entry name" value="RRF"/>
    <property type="match status" value="1"/>
</dbReference>
<evidence type="ECO:0000259" key="6">
    <source>
        <dbReference type="Pfam" id="PF01765"/>
    </source>
</evidence>
<dbReference type="Gene3D" id="3.30.1360.40">
    <property type="match status" value="1"/>
</dbReference>
<dbReference type="SUPFAM" id="SSF55194">
    <property type="entry name" value="Ribosome recycling factor, RRF"/>
    <property type="match status" value="1"/>
</dbReference>